<dbReference type="Pfam" id="PF13424">
    <property type="entry name" value="TPR_12"/>
    <property type="match status" value="1"/>
</dbReference>
<dbReference type="PROSITE" id="PS51257">
    <property type="entry name" value="PROKAR_LIPOPROTEIN"/>
    <property type="match status" value="1"/>
</dbReference>
<evidence type="ECO:0000256" key="2">
    <source>
        <dbReference type="SAM" id="SignalP"/>
    </source>
</evidence>
<dbReference type="AlphaFoldDB" id="A0A4Q0YHU7"/>
<evidence type="ECO:0000256" key="1">
    <source>
        <dbReference type="PROSITE-ProRule" id="PRU00339"/>
    </source>
</evidence>
<dbReference type="Proteomes" id="UP000290172">
    <property type="component" value="Unassembled WGS sequence"/>
</dbReference>
<proteinExistence type="predicted"/>
<dbReference type="Gene3D" id="1.25.40.10">
    <property type="entry name" value="Tetratricopeptide repeat domain"/>
    <property type="match status" value="2"/>
</dbReference>
<dbReference type="InterPro" id="IPR011990">
    <property type="entry name" value="TPR-like_helical_dom_sf"/>
</dbReference>
<feature type="repeat" description="TPR" evidence="1">
    <location>
        <begin position="136"/>
        <end position="169"/>
    </location>
</feature>
<reference evidence="3 4" key="1">
    <citation type="submission" date="2017-10" db="EMBL/GenBank/DDBJ databases">
        <title>Genomics of the genus Arcobacter.</title>
        <authorList>
            <person name="Perez-Cataluna A."/>
            <person name="Figueras M.J."/>
        </authorList>
    </citation>
    <scope>NUCLEOTIDE SEQUENCE [LARGE SCALE GENOMIC DNA]</scope>
    <source>
        <strain evidence="3 4">CECT 8993</strain>
    </source>
</reference>
<dbReference type="PANTHER" id="PTHR12558:SF13">
    <property type="entry name" value="CELL DIVISION CYCLE PROTEIN 27 HOMOLOG"/>
    <property type="match status" value="1"/>
</dbReference>
<dbReference type="SUPFAM" id="SSF81901">
    <property type="entry name" value="HCP-like"/>
    <property type="match status" value="1"/>
</dbReference>
<feature type="chain" id="PRO_5020785322" evidence="2">
    <location>
        <begin position="20"/>
        <end position="278"/>
    </location>
</feature>
<dbReference type="SMART" id="SM00028">
    <property type="entry name" value="TPR"/>
    <property type="match status" value="2"/>
</dbReference>
<accession>A0A4Q0YHU7</accession>
<comment type="caution">
    <text evidence="3">The sequence shown here is derived from an EMBL/GenBank/DDBJ whole genome shotgun (WGS) entry which is preliminary data.</text>
</comment>
<protein>
    <submittedName>
        <fullName evidence="3">Uncharacterized protein</fullName>
    </submittedName>
</protein>
<evidence type="ECO:0000313" key="3">
    <source>
        <dbReference type="EMBL" id="RXJ68679.1"/>
    </source>
</evidence>
<organism evidence="3 4">
    <name type="scientific">Halarcobacter ebronensis</name>
    <dbReference type="NCBI Taxonomy" id="1462615"/>
    <lineage>
        <taxon>Bacteria</taxon>
        <taxon>Pseudomonadati</taxon>
        <taxon>Campylobacterota</taxon>
        <taxon>Epsilonproteobacteria</taxon>
        <taxon>Campylobacterales</taxon>
        <taxon>Arcobacteraceae</taxon>
        <taxon>Halarcobacter</taxon>
    </lineage>
</organism>
<feature type="signal peptide" evidence="2">
    <location>
        <begin position="1"/>
        <end position="19"/>
    </location>
</feature>
<gene>
    <name evidence="3" type="ORF">CRV08_06645</name>
</gene>
<keyword evidence="1" id="KW-0802">TPR repeat</keyword>
<dbReference type="PANTHER" id="PTHR12558">
    <property type="entry name" value="CELL DIVISION CYCLE 16,23,27"/>
    <property type="match status" value="1"/>
</dbReference>
<dbReference type="InterPro" id="IPR019734">
    <property type="entry name" value="TPR_rpt"/>
</dbReference>
<sequence>MNKLLTILLLTFIAFSFCACEDKQSNNSQSKIEEKKEVKFTPKLPIPEVREEHINKYFKLSTYFKAKHDPVPAMNIGYAYSEELHDYEKAFQWFEYANSMIPLGENSYFACYALQQLKKYDEAIKWCENAIELKWDKAISLLGTVYEDYGKYEEAVQYYKQSFEQTKDGLAANNLGYLYSTKLNDYKEAEKWYKEAIKVNHHSSYSSFSTFYHEDLHDDIKASAYAIALIDTKYTKSSVLRLLQDEWQIPNNIIKKGYELQLNSDEFPVKYDGELDLE</sequence>
<evidence type="ECO:0000313" key="4">
    <source>
        <dbReference type="Proteomes" id="UP000290172"/>
    </source>
</evidence>
<dbReference type="PROSITE" id="PS50005">
    <property type="entry name" value="TPR"/>
    <property type="match status" value="1"/>
</dbReference>
<dbReference type="EMBL" id="PDKJ01000005">
    <property type="protein sequence ID" value="RXJ68679.1"/>
    <property type="molecule type" value="Genomic_DNA"/>
</dbReference>
<name>A0A4Q0YHU7_9BACT</name>
<dbReference type="Pfam" id="PF13181">
    <property type="entry name" value="TPR_8"/>
    <property type="match status" value="1"/>
</dbReference>
<keyword evidence="2" id="KW-0732">Signal</keyword>